<dbReference type="AlphaFoldDB" id="A0A2Z6QRL4"/>
<reference evidence="1 3" key="1">
    <citation type="submission" date="2017-11" db="EMBL/GenBank/DDBJ databases">
        <title>The genome of Rhizophagus clarus HR1 reveals common genetic basis of auxotrophy among arbuscular mycorrhizal fungi.</title>
        <authorList>
            <person name="Kobayashi Y."/>
        </authorList>
    </citation>
    <scope>NUCLEOTIDE SEQUENCE [LARGE SCALE GENOMIC DNA]</scope>
    <source>
        <strain evidence="1 3">HR1</strain>
    </source>
</reference>
<accession>A0A2Z6QRL4</accession>
<comment type="caution">
    <text evidence="1">The sequence shown here is derived from an EMBL/GenBank/DDBJ whole genome shotgun (WGS) entry which is preliminary data.</text>
</comment>
<sequence length="73" mass="8637">MISENFFFISPSINIKQPFKKHITATCCDKKPSYTNLCSLFHNLKIYKDKLKKYVQFVGMLNEHTINKPLIWV</sequence>
<protein>
    <submittedName>
        <fullName evidence="1">Uncharacterized protein</fullName>
    </submittedName>
</protein>
<evidence type="ECO:0000313" key="1">
    <source>
        <dbReference type="EMBL" id="GBB88469.1"/>
    </source>
</evidence>
<proteinExistence type="predicted"/>
<dbReference type="EMBL" id="BEXD01000557">
    <property type="protein sequence ID" value="GBB88469.1"/>
    <property type="molecule type" value="Genomic_DNA"/>
</dbReference>
<reference evidence="2" key="2">
    <citation type="submission" date="2019-10" db="EMBL/GenBank/DDBJ databases">
        <title>Conservation and host-specific expression of non-tandemly repeated heterogenous ribosome RNA gene in arbuscular mycorrhizal fungi.</title>
        <authorList>
            <person name="Maeda T."/>
            <person name="Kobayashi Y."/>
            <person name="Nakagawa T."/>
            <person name="Ezawa T."/>
            <person name="Yamaguchi K."/>
            <person name="Bino T."/>
            <person name="Nishimoto Y."/>
            <person name="Shigenobu S."/>
            <person name="Kawaguchi M."/>
        </authorList>
    </citation>
    <scope>NUCLEOTIDE SEQUENCE</scope>
    <source>
        <strain evidence="2">HR1</strain>
    </source>
</reference>
<name>A0A2Z6QRL4_9GLOM</name>
<gene>
    <name evidence="2" type="ORF">RCL2_001186000</name>
    <name evidence="1" type="ORF">RclHR1_00150065</name>
</gene>
<dbReference type="EMBL" id="BLAL01000086">
    <property type="protein sequence ID" value="GES84766.1"/>
    <property type="molecule type" value="Genomic_DNA"/>
</dbReference>
<dbReference type="Proteomes" id="UP000247702">
    <property type="component" value="Unassembled WGS sequence"/>
</dbReference>
<evidence type="ECO:0000313" key="2">
    <source>
        <dbReference type="EMBL" id="GES84766.1"/>
    </source>
</evidence>
<organism evidence="1 3">
    <name type="scientific">Rhizophagus clarus</name>
    <dbReference type="NCBI Taxonomy" id="94130"/>
    <lineage>
        <taxon>Eukaryota</taxon>
        <taxon>Fungi</taxon>
        <taxon>Fungi incertae sedis</taxon>
        <taxon>Mucoromycota</taxon>
        <taxon>Glomeromycotina</taxon>
        <taxon>Glomeromycetes</taxon>
        <taxon>Glomerales</taxon>
        <taxon>Glomeraceae</taxon>
        <taxon>Rhizophagus</taxon>
    </lineage>
</organism>
<dbReference type="Proteomes" id="UP000615446">
    <property type="component" value="Unassembled WGS sequence"/>
</dbReference>
<keyword evidence="3" id="KW-1185">Reference proteome</keyword>
<evidence type="ECO:0000313" key="3">
    <source>
        <dbReference type="Proteomes" id="UP000247702"/>
    </source>
</evidence>